<accession>A0A1L2ZNW5</accession>
<gene>
    <name evidence="7" type="ORF">BHE16_07340</name>
</gene>
<dbReference type="InterPro" id="IPR036271">
    <property type="entry name" value="Tet_transcr_reg_TetR-rel_C_sf"/>
</dbReference>
<proteinExistence type="predicted"/>
<dbReference type="InterPro" id="IPR009057">
    <property type="entry name" value="Homeodomain-like_sf"/>
</dbReference>
<dbReference type="EMBL" id="CP018135">
    <property type="protein sequence ID" value="APF40860.1"/>
    <property type="molecule type" value="Genomic_DNA"/>
</dbReference>
<sequence>MLVRMDSDGGTRAEKRSRAPKTAQGIRERNRAAIESEILAIAKRHLTQVGAPALSLRSIAKELEMTPSALYRYIENRDELLTRLIVESFTSLSTAVTKAEARVDRSDFEGRFRALATSLRKWALAKPHEFGLIYGTPVPGFKASPTRTLEAGTRVFLLLAQLGADMQAFIDQQLQKSGKYMESTDLLDTAAVEGLFTDYFDFLQDVSPELIMNVLAAWNLIMGGVSAEVFGHYGPDVAGAHAMFDAWVDRAWRVAAGGLNTHTP</sequence>
<dbReference type="InterPro" id="IPR025996">
    <property type="entry name" value="MT1864/Rv1816-like_C"/>
</dbReference>
<evidence type="ECO:0000256" key="1">
    <source>
        <dbReference type="ARBA" id="ARBA00023015"/>
    </source>
</evidence>
<dbReference type="PANTHER" id="PTHR30055:SF243">
    <property type="entry name" value="HTH-TYPE TRANSCRIPTIONAL REGULATOR RV1816"/>
    <property type="match status" value="1"/>
</dbReference>
<dbReference type="Pfam" id="PF00440">
    <property type="entry name" value="TetR_N"/>
    <property type="match status" value="1"/>
</dbReference>
<dbReference type="InterPro" id="IPR050109">
    <property type="entry name" value="HTH-type_TetR-like_transc_reg"/>
</dbReference>
<organism evidence="7 8">
    <name type="scientific">Neomicrococcus aestuarii</name>
    <dbReference type="NCBI Taxonomy" id="556325"/>
    <lineage>
        <taxon>Bacteria</taxon>
        <taxon>Bacillati</taxon>
        <taxon>Actinomycetota</taxon>
        <taxon>Actinomycetes</taxon>
        <taxon>Micrococcales</taxon>
        <taxon>Micrococcaceae</taxon>
        <taxon>Neomicrococcus</taxon>
    </lineage>
</organism>
<dbReference type="GO" id="GO:0000976">
    <property type="term" value="F:transcription cis-regulatory region binding"/>
    <property type="evidence" value="ECO:0007669"/>
    <property type="project" value="TreeGrafter"/>
</dbReference>
<dbReference type="PANTHER" id="PTHR30055">
    <property type="entry name" value="HTH-TYPE TRANSCRIPTIONAL REGULATOR RUTR"/>
    <property type="match status" value="1"/>
</dbReference>
<dbReference type="GO" id="GO:0003700">
    <property type="term" value="F:DNA-binding transcription factor activity"/>
    <property type="evidence" value="ECO:0007669"/>
    <property type="project" value="TreeGrafter"/>
</dbReference>
<evidence type="ECO:0000256" key="3">
    <source>
        <dbReference type="ARBA" id="ARBA00023163"/>
    </source>
</evidence>
<keyword evidence="8" id="KW-1185">Reference proteome</keyword>
<dbReference type="Gene3D" id="1.10.357.10">
    <property type="entry name" value="Tetracycline Repressor, domain 2"/>
    <property type="match status" value="1"/>
</dbReference>
<evidence type="ECO:0000313" key="7">
    <source>
        <dbReference type="EMBL" id="APF40860.1"/>
    </source>
</evidence>
<feature type="DNA-binding region" description="H-T-H motif" evidence="4">
    <location>
        <begin position="55"/>
        <end position="74"/>
    </location>
</feature>
<keyword evidence="3" id="KW-0804">Transcription</keyword>
<dbReference type="InterPro" id="IPR001647">
    <property type="entry name" value="HTH_TetR"/>
</dbReference>
<dbReference type="SUPFAM" id="SSF46689">
    <property type="entry name" value="Homeodomain-like"/>
    <property type="match status" value="1"/>
</dbReference>
<dbReference type="SUPFAM" id="SSF48498">
    <property type="entry name" value="Tetracyclin repressor-like, C-terminal domain"/>
    <property type="match status" value="1"/>
</dbReference>
<protein>
    <recommendedName>
        <fullName evidence="6">HTH tetR-type domain-containing protein</fullName>
    </recommendedName>
</protein>
<dbReference type="Pfam" id="PF13305">
    <property type="entry name" value="TetR_C_33"/>
    <property type="match status" value="1"/>
</dbReference>
<evidence type="ECO:0000256" key="2">
    <source>
        <dbReference type="ARBA" id="ARBA00023125"/>
    </source>
</evidence>
<feature type="compositionally biased region" description="Basic and acidic residues" evidence="5">
    <location>
        <begin position="1"/>
        <end position="17"/>
    </location>
</feature>
<name>A0A1L2ZNW5_9MICC</name>
<evidence type="ECO:0000259" key="6">
    <source>
        <dbReference type="PROSITE" id="PS50977"/>
    </source>
</evidence>
<dbReference type="Proteomes" id="UP000183530">
    <property type="component" value="Chromosome"/>
</dbReference>
<feature type="region of interest" description="Disordered" evidence="5">
    <location>
        <begin position="1"/>
        <end position="27"/>
    </location>
</feature>
<evidence type="ECO:0000256" key="4">
    <source>
        <dbReference type="PROSITE-ProRule" id="PRU00335"/>
    </source>
</evidence>
<evidence type="ECO:0000313" key="8">
    <source>
        <dbReference type="Proteomes" id="UP000183530"/>
    </source>
</evidence>
<keyword evidence="2 4" id="KW-0238">DNA-binding</keyword>
<dbReference type="PROSITE" id="PS50977">
    <property type="entry name" value="HTH_TETR_2"/>
    <property type="match status" value="1"/>
</dbReference>
<dbReference type="KEGG" id="nae:BHE16_07340"/>
<dbReference type="AlphaFoldDB" id="A0A1L2ZNW5"/>
<reference evidence="7 8" key="1">
    <citation type="submission" date="2016-11" db="EMBL/GenBank/DDBJ databases">
        <title>Genome sequencing of Zhihengliuella aestuarii B18 antagonistic to Plasmodiophora brassicae.</title>
        <authorList>
            <person name="Luo Y."/>
        </authorList>
    </citation>
    <scope>NUCLEOTIDE SEQUENCE [LARGE SCALE GENOMIC DNA]</scope>
    <source>
        <strain evidence="7 8">B18</strain>
    </source>
</reference>
<keyword evidence="1" id="KW-0805">Transcription regulation</keyword>
<feature type="domain" description="HTH tetR-type" evidence="6">
    <location>
        <begin position="32"/>
        <end position="92"/>
    </location>
</feature>
<evidence type="ECO:0000256" key="5">
    <source>
        <dbReference type="SAM" id="MobiDB-lite"/>
    </source>
</evidence>